<comment type="caution">
    <text evidence="1">The sequence shown here is derived from an EMBL/GenBank/DDBJ whole genome shotgun (WGS) entry which is preliminary data.</text>
</comment>
<keyword evidence="2" id="KW-1185">Reference proteome</keyword>
<proteinExistence type="predicted"/>
<reference evidence="1 2" key="2">
    <citation type="journal article" date="2022" name="Mol. Ecol. Resour.">
        <title>The genomes of chicory, endive, great burdock and yacon provide insights into Asteraceae paleo-polyploidization history and plant inulin production.</title>
        <authorList>
            <person name="Fan W."/>
            <person name="Wang S."/>
            <person name="Wang H."/>
            <person name="Wang A."/>
            <person name="Jiang F."/>
            <person name="Liu H."/>
            <person name="Zhao H."/>
            <person name="Xu D."/>
            <person name="Zhang Y."/>
        </authorList>
    </citation>
    <scope>NUCLEOTIDE SEQUENCE [LARGE SCALE GENOMIC DNA]</scope>
    <source>
        <strain evidence="2">cv. Punajuju</strain>
        <tissue evidence="1">Leaves</tissue>
    </source>
</reference>
<accession>A0ACB9BIY2</accession>
<organism evidence="1 2">
    <name type="scientific">Cichorium intybus</name>
    <name type="common">Chicory</name>
    <dbReference type="NCBI Taxonomy" id="13427"/>
    <lineage>
        <taxon>Eukaryota</taxon>
        <taxon>Viridiplantae</taxon>
        <taxon>Streptophyta</taxon>
        <taxon>Embryophyta</taxon>
        <taxon>Tracheophyta</taxon>
        <taxon>Spermatophyta</taxon>
        <taxon>Magnoliopsida</taxon>
        <taxon>eudicotyledons</taxon>
        <taxon>Gunneridae</taxon>
        <taxon>Pentapetalae</taxon>
        <taxon>asterids</taxon>
        <taxon>campanulids</taxon>
        <taxon>Asterales</taxon>
        <taxon>Asteraceae</taxon>
        <taxon>Cichorioideae</taxon>
        <taxon>Cichorieae</taxon>
        <taxon>Cichoriinae</taxon>
        <taxon>Cichorium</taxon>
    </lineage>
</organism>
<gene>
    <name evidence="1" type="ORF">L2E82_32927</name>
</gene>
<protein>
    <submittedName>
        <fullName evidence="1">Uncharacterized protein</fullName>
    </submittedName>
</protein>
<evidence type="ECO:0000313" key="2">
    <source>
        <dbReference type="Proteomes" id="UP001055811"/>
    </source>
</evidence>
<evidence type="ECO:0000313" key="1">
    <source>
        <dbReference type="EMBL" id="KAI3721908.1"/>
    </source>
</evidence>
<reference evidence="2" key="1">
    <citation type="journal article" date="2022" name="Mol. Ecol. Resour.">
        <title>The genomes of chicory, endive, great burdock and yacon provide insights into Asteraceae palaeo-polyploidization history and plant inulin production.</title>
        <authorList>
            <person name="Fan W."/>
            <person name="Wang S."/>
            <person name="Wang H."/>
            <person name="Wang A."/>
            <person name="Jiang F."/>
            <person name="Liu H."/>
            <person name="Zhao H."/>
            <person name="Xu D."/>
            <person name="Zhang Y."/>
        </authorList>
    </citation>
    <scope>NUCLEOTIDE SEQUENCE [LARGE SCALE GENOMIC DNA]</scope>
    <source>
        <strain evidence="2">cv. Punajuju</strain>
    </source>
</reference>
<dbReference type="Proteomes" id="UP001055811">
    <property type="component" value="Linkage Group LG06"/>
</dbReference>
<dbReference type="EMBL" id="CM042014">
    <property type="protein sequence ID" value="KAI3721908.1"/>
    <property type="molecule type" value="Genomic_DNA"/>
</dbReference>
<name>A0ACB9BIY2_CICIN</name>
<sequence length="81" mass="9374">MTRVRLTRTDLKEKQPLTPLLPHIFNFQKTILSPSPRSEIYDPPSTMALRLVYVVAFISASCAFFMILHLLLQPVFYFTTT</sequence>